<sequence>MTKSRPLPLFKKLVLIVFVLGCGETEQQGIINQKRNVINPQ</sequence>
<protein>
    <submittedName>
        <fullName evidence="1">Uncharacterized protein</fullName>
    </submittedName>
</protein>
<proteinExistence type="predicted"/>
<organism evidence="1">
    <name type="scientific">marine metagenome</name>
    <dbReference type="NCBI Taxonomy" id="408172"/>
    <lineage>
        <taxon>unclassified sequences</taxon>
        <taxon>metagenomes</taxon>
        <taxon>ecological metagenomes</taxon>
    </lineage>
</organism>
<feature type="non-terminal residue" evidence="1">
    <location>
        <position position="41"/>
    </location>
</feature>
<gene>
    <name evidence="1" type="ORF">METZ01_LOCUS181315</name>
</gene>
<accession>A0A382CSA3</accession>
<reference evidence="1" key="1">
    <citation type="submission" date="2018-05" db="EMBL/GenBank/DDBJ databases">
        <authorList>
            <person name="Lanie J.A."/>
            <person name="Ng W.-L."/>
            <person name="Kazmierczak K.M."/>
            <person name="Andrzejewski T.M."/>
            <person name="Davidsen T.M."/>
            <person name="Wayne K.J."/>
            <person name="Tettelin H."/>
            <person name="Glass J.I."/>
            <person name="Rusch D."/>
            <person name="Podicherti R."/>
            <person name="Tsui H.-C.T."/>
            <person name="Winkler M.E."/>
        </authorList>
    </citation>
    <scope>NUCLEOTIDE SEQUENCE</scope>
</reference>
<dbReference type="EMBL" id="UINC01035676">
    <property type="protein sequence ID" value="SVB28461.1"/>
    <property type="molecule type" value="Genomic_DNA"/>
</dbReference>
<name>A0A382CSA3_9ZZZZ</name>
<dbReference type="AlphaFoldDB" id="A0A382CSA3"/>
<evidence type="ECO:0000313" key="1">
    <source>
        <dbReference type="EMBL" id="SVB28461.1"/>
    </source>
</evidence>